<evidence type="ECO:0000313" key="2">
    <source>
        <dbReference type="EMBL" id="PKZ42616.1"/>
    </source>
</evidence>
<reference evidence="2 3" key="1">
    <citation type="submission" date="2017-12" db="EMBL/GenBank/DDBJ databases">
        <title>Phylogenetic diversity of female urinary microbiome.</title>
        <authorList>
            <person name="Thomas-White K."/>
            <person name="Wolfe A.J."/>
        </authorList>
    </citation>
    <scope>NUCLEOTIDE SEQUENCE [LARGE SCALE GENOMIC DNA]</scope>
    <source>
        <strain evidence="2 3">UMB1298</strain>
    </source>
</reference>
<keyword evidence="3" id="KW-1185">Reference proteome</keyword>
<accession>A0A2I1PDC0</accession>
<evidence type="ECO:0000313" key="3">
    <source>
        <dbReference type="Proteomes" id="UP000234206"/>
    </source>
</evidence>
<dbReference type="AlphaFoldDB" id="A0A2I1PDC0"/>
<dbReference type="RefSeq" id="WP_101849075.1">
    <property type="nucleotide sequence ID" value="NZ_PKIZ01000002.1"/>
</dbReference>
<name>A0A2I1PDC0_9MICO</name>
<feature type="domain" description="DUF6457" evidence="1">
    <location>
        <begin position="12"/>
        <end position="87"/>
    </location>
</feature>
<proteinExistence type="predicted"/>
<dbReference type="InterPro" id="IPR045598">
    <property type="entry name" value="DUF6457"/>
</dbReference>
<sequence>MSDRRPHDLAEDPARWDAWAARAADRLGLPPGHVDVPTLHRIATVVARRVERPLVPVTTYLVGRALEHDPALTLEEATARIERLAQEGPLTEVTRDGAR</sequence>
<gene>
    <name evidence="2" type="ORF">CYJ76_01740</name>
</gene>
<dbReference type="Pfam" id="PF20058">
    <property type="entry name" value="DUF6457"/>
    <property type="match status" value="1"/>
</dbReference>
<dbReference type="EMBL" id="PKIZ01000002">
    <property type="protein sequence ID" value="PKZ42616.1"/>
    <property type="molecule type" value="Genomic_DNA"/>
</dbReference>
<dbReference type="Proteomes" id="UP000234206">
    <property type="component" value="Unassembled WGS sequence"/>
</dbReference>
<organism evidence="2 3">
    <name type="scientific">Kytococcus schroeteri</name>
    <dbReference type="NCBI Taxonomy" id="138300"/>
    <lineage>
        <taxon>Bacteria</taxon>
        <taxon>Bacillati</taxon>
        <taxon>Actinomycetota</taxon>
        <taxon>Actinomycetes</taxon>
        <taxon>Micrococcales</taxon>
        <taxon>Kytococcaceae</taxon>
        <taxon>Kytococcus</taxon>
    </lineage>
</organism>
<evidence type="ECO:0000259" key="1">
    <source>
        <dbReference type="Pfam" id="PF20058"/>
    </source>
</evidence>
<comment type="caution">
    <text evidence="2">The sequence shown here is derived from an EMBL/GenBank/DDBJ whole genome shotgun (WGS) entry which is preliminary data.</text>
</comment>
<protein>
    <recommendedName>
        <fullName evidence="1">DUF6457 domain-containing protein</fullName>
    </recommendedName>
</protein>